<sequence>MFSKAMEKEGLFTLTSTNFMLSECEVMFLMAGEDLVGNLGTYMRTSINPDSDGTSSQDDTSLAGKPRQAEHDEGGDGSPTRTKRPCKAKRLRYQAFAQRMEQLMAEDPHMDIGGLAFPEFVRHDEWLSMKLRKRLAKTRAGVQ</sequence>
<protein>
    <submittedName>
        <fullName evidence="2">Uncharacterized protein</fullName>
    </submittedName>
</protein>
<name>A0A7S1SBL0_ALECA</name>
<dbReference type="AlphaFoldDB" id="A0A7S1SBL0"/>
<dbReference type="EMBL" id="HBGE01112163">
    <property type="protein sequence ID" value="CAD9190107.1"/>
    <property type="molecule type" value="Transcribed_RNA"/>
</dbReference>
<reference evidence="2" key="1">
    <citation type="submission" date="2021-01" db="EMBL/GenBank/DDBJ databases">
        <authorList>
            <person name="Corre E."/>
            <person name="Pelletier E."/>
            <person name="Niang G."/>
            <person name="Scheremetjew M."/>
            <person name="Finn R."/>
            <person name="Kale V."/>
            <person name="Holt S."/>
            <person name="Cochrane G."/>
            <person name="Meng A."/>
            <person name="Brown T."/>
            <person name="Cohen L."/>
        </authorList>
    </citation>
    <scope>NUCLEOTIDE SEQUENCE</scope>
    <source>
        <strain evidence="2">OF101</strain>
    </source>
</reference>
<evidence type="ECO:0000313" key="2">
    <source>
        <dbReference type="EMBL" id="CAD9190107.1"/>
    </source>
</evidence>
<evidence type="ECO:0000256" key="1">
    <source>
        <dbReference type="SAM" id="MobiDB-lite"/>
    </source>
</evidence>
<accession>A0A7S1SBL0</accession>
<feature type="region of interest" description="Disordered" evidence="1">
    <location>
        <begin position="42"/>
        <end position="88"/>
    </location>
</feature>
<feature type="compositionally biased region" description="Low complexity" evidence="1">
    <location>
        <begin position="50"/>
        <end position="61"/>
    </location>
</feature>
<organism evidence="2">
    <name type="scientific">Alexandrium catenella</name>
    <name type="common">Red tide dinoflagellate</name>
    <name type="synonym">Gonyaulax catenella</name>
    <dbReference type="NCBI Taxonomy" id="2925"/>
    <lineage>
        <taxon>Eukaryota</taxon>
        <taxon>Sar</taxon>
        <taxon>Alveolata</taxon>
        <taxon>Dinophyceae</taxon>
        <taxon>Gonyaulacales</taxon>
        <taxon>Pyrocystaceae</taxon>
        <taxon>Alexandrium</taxon>
    </lineage>
</organism>
<gene>
    <name evidence="2" type="ORF">ACAT0790_LOCUS66881</name>
</gene>
<proteinExistence type="predicted"/>